<accession>S8EJM6</accession>
<dbReference type="GO" id="GO:0004497">
    <property type="term" value="F:monooxygenase activity"/>
    <property type="evidence" value="ECO:0007669"/>
    <property type="project" value="UniProtKB-KW"/>
</dbReference>
<comment type="pathway">
    <text evidence="2">Secondary metabolite biosynthesis.</text>
</comment>
<dbReference type="InterPro" id="IPR050121">
    <property type="entry name" value="Cytochrome_P450_monoxygenase"/>
</dbReference>
<gene>
    <name evidence="10" type="ORF">FOMPIDRAFT_1045390</name>
</gene>
<dbReference type="AlphaFoldDB" id="S8EJM6"/>
<evidence type="ECO:0000256" key="6">
    <source>
        <dbReference type="ARBA" id="ARBA00023002"/>
    </source>
</evidence>
<dbReference type="InterPro" id="IPR001128">
    <property type="entry name" value="Cyt_P450"/>
</dbReference>
<keyword evidence="8" id="KW-0503">Monooxygenase</keyword>
<dbReference type="SUPFAM" id="SSF48264">
    <property type="entry name" value="Cytochrome P450"/>
    <property type="match status" value="1"/>
</dbReference>
<dbReference type="Proteomes" id="UP000015241">
    <property type="component" value="Unassembled WGS sequence"/>
</dbReference>
<dbReference type="InterPro" id="IPR002401">
    <property type="entry name" value="Cyt_P450_E_grp-I"/>
</dbReference>
<evidence type="ECO:0000256" key="9">
    <source>
        <dbReference type="PIRSR" id="PIRSR602401-1"/>
    </source>
</evidence>
<comment type="similarity">
    <text evidence="3">Belongs to the cytochrome P450 family.</text>
</comment>
<dbReference type="eggNOG" id="KOG0157">
    <property type="taxonomic scope" value="Eukaryota"/>
</dbReference>
<dbReference type="PANTHER" id="PTHR24305">
    <property type="entry name" value="CYTOCHROME P450"/>
    <property type="match status" value="1"/>
</dbReference>
<dbReference type="GO" id="GO:0005506">
    <property type="term" value="F:iron ion binding"/>
    <property type="evidence" value="ECO:0007669"/>
    <property type="project" value="InterPro"/>
</dbReference>
<dbReference type="PRINTS" id="PR00463">
    <property type="entry name" value="EP450I"/>
</dbReference>
<reference evidence="10 11" key="1">
    <citation type="journal article" date="2012" name="Science">
        <title>The Paleozoic origin of enzymatic lignin decomposition reconstructed from 31 fungal genomes.</title>
        <authorList>
            <person name="Floudas D."/>
            <person name="Binder M."/>
            <person name="Riley R."/>
            <person name="Barry K."/>
            <person name="Blanchette R.A."/>
            <person name="Henrissat B."/>
            <person name="Martinez A.T."/>
            <person name="Otillar R."/>
            <person name="Spatafora J.W."/>
            <person name="Yadav J.S."/>
            <person name="Aerts A."/>
            <person name="Benoit I."/>
            <person name="Boyd A."/>
            <person name="Carlson A."/>
            <person name="Copeland A."/>
            <person name="Coutinho P.M."/>
            <person name="de Vries R.P."/>
            <person name="Ferreira P."/>
            <person name="Findley K."/>
            <person name="Foster B."/>
            <person name="Gaskell J."/>
            <person name="Glotzer D."/>
            <person name="Gorecki P."/>
            <person name="Heitman J."/>
            <person name="Hesse C."/>
            <person name="Hori C."/>
            <person name="Igarashi K."/>
            <person name="Jurgens J.A."/>
            <person name="Kallen N."/>
            <person name="Kersten P."/>
            <person name="Kohler A."/>
            <person name="Kuees U."/>
            <person name="Kumar T.K.A."/>
            <person name="Kuo A."/>
            <person name="LaButti K."/>
            <person name="Larrondo L.F."/>
            <person name="Lindquist E."/>
            <person name="Ling A."/>
            <person name="Lombard V."/>
            <person name="Lucas S."/>
            <person name="Lundell T."/>
            <person name="Martin R."/>
            <person name="McLaughlin D.J."/>
            <person name="Morgenstern I."/>
            <person name="Morin E."/>
            <person name="Murat C."/>
            <person name="Nagy L.G."/>
            <person name="Nolan M."/>
            <person name="Ohm R.A."/>
            <person name="Patyshakuliyeva A."/>
            <person name="Rokas A."/>
            <person name="Ruiz-Duenas F.J."/>
            <person name="Sabat G."/>
            <person name="Salamov A."/>
            <person name="Samejima M."/>
            <person name="Schmutz J."/>
            <person name="Slot J.C."/>
            <person name="St John F."/>
            <person name="Stenlid J."/>
            <person name="Sun H."/>
            <person name="Sun S."/>
            <person name="Syed K."/>
            <person name="Tsang A."/>
            <person name="Wiebenga A."/>
            <person name="Young D."/>
            <person name="Pisabarro A."/>
            <person name="Eastwood D.C."/>
            <person name="Martin F."/>
            <person name="Cullen D."/>
            <person name="Grigoriev I.V."/>
            <person name="Hibbett D.S."/>
        </authorList>
    </citation>
    <scope>NUCLEOTIDE SEQUENCE</scope>
    <source>
        <strain evidence="11">FP-58527</strain>
    </source>
</reference>
<comment type="cofactor">
    <cofactor evidence="1 9">
        <name>heme</name>
        <dbReference type="ChEBI" id="CHEBI:30413"/>
    </cofactor>
</comment>
<keyword evidence="7 9" id="KW-0408">Iron</keyword>
<evidence type="ECO:0000256" key="1">
    <source>
        <dbReference type="ARBA" id="ARBA00001971"/>
    </source>
</evidence>
<evidence type="ECO:0000313" key="11">
    <source>
        <dbReference type="Proteomes" id="UP000015241"/>
    </source>
</evidence>
<dbReference type="PRINTS" id="PR00385">
    <property type="entry name" value="P450"/>
</dbReference>
<proteinExistence type="inferred from homology"/>
<dbReference type="EMBL" id="KE504124">
    <property type="protein sequence ID" value="EPT05337.1"/>
    <property type="molecule type" value="Genomic_DNA"/>
</dbReference>
<name>S8EJM6_FOMSC</name>
<evidence type="ECO:0000256" key="3">
    <source>
        <dbReference type="ARBA" id="ARBA00010617"/>
    </source>
</evidence>
<dbReference type="GO" id="GO:0016705">
    <property type="term" value="F:oxidoreductase activity, acting on paired donors, with incorporation or reduction of molecular oxygen"/>
    <property type="evidence" value="ECO:0007669"/>
    <property type="project" value="InterPro"/>
</dbReference>
<dbReference type="HOGENOM" id="CLU_001570_5_11_1"/>
<protein>
    <recommendedName>
        <fullName evidence="12">Cytochrome P450</fullName>
    </recommendedName>
</protein>
<sequence length="546" mass="61299">MAVITLGTSLLVLGVATVGYGLFKLYEVFIKPLRSPLRDLPGPPSPSFIWGNLKEIFDADNSVLHEAWTEKYGNTLMYRAWFKQPRLYTLDTRALNHVLSHSNDYQKPSLARYNLGQVVGEGILVVEGEACEQHRQQRRIMNPAFGPAQIRELTEIFVEKAVQLRDVWDAEISKEGESARIDIMKGLSKMTLDAIGLAGFNYHFDSLNTEGKPNELHSAFETMFRSIAGFALFPLLQAYFPPLRIIPYARTRRIQRAQKVMRRIGLQLVEEKKAEIVKAISTGEKGDDTLHSRDLLTLLIKANMATDIPESQRLSDEDVLAQVPTFLVAGHETTSNATTWCLYALTQAPHVQQKLRDELLGVATDNPTMDELNALPYLDAVVRETMRVHAPVPSSIRVAMRDDVIPLNTPYVDVHGQVHDAVRVTKGSPIFIPILAINRAKALWGEDAHEFRPERWANVPEAAQSVPGVWGNLMSFLGGPRSCIGYRFSLVEMKALIFTLVRAFEFELAVPASEIAKKATVVQRPYIKSELEKGSQMPLLVKRYRA</sequence>
<dbReference type="CDD" id="cd11069">
    <property type="entry name" value="CYP_FUM15-like"/>
    <property type="match status" value="1"/>
</dbReference>
<evidence type="ECO:0000256" key="5">
    <source>
        <dbReference type="ARBA" id="ARBA00022723"/>
    </source>
</evidence>
<keyword evidence="5 9" id="KW-0479">Metal-binding</keyword>
<evidence type="ECO:0000313" key="10">
    <source>
        <dbReference type="EMBL" id="EPT05337.1"/>
    </source>
</evidence>
<dbReference type="STRING" id="743788.S8EJM6"/>
<evidence type="ECO:0000256" key="2">
    <source>
        <dbReference type="ARBA" id="ARBA00005179"/>
    </source>
</evidence>
<dbReference type="InterPro" id="IPR036396">
    <property type="entry name" value="Cyt_P450_sf"/>
</dbReference>
<feature type="binding site" description="axial binding residue" evidence="9">
    <location>
        <position position="483"/>
    </location>
    <ligand>
        <name>heme</name>
        <dbReference type="ChEBI" id="CHEBI:30413"/>
    </ligand>
    <ligandPart>
        <name>Fe</name>
        <dbReference type="ChEBI" id="CHEBI:18248"/>
    </ligandPart>
</feature>
<evidence type="ECO:0000256" key="7">
    <source>
        <dbReference type="ARBA" id="ARBA00023004"/>
    </source>
</evidence>
<dbReference type="OrthoDB" id="1470350at2759"/>
<keyword evidence="6" id="KW-0560">Oxidoreductase</keyword>
<dbReference type="InParanoid" id="S8EJM6"/>
<organism evidence="10 11">
    <name type="scientific">Fomitopsis schrenkii</name>
    <name type="common">Brown rot fungus</name>
    <dbReference type="NCBI Taxonomy" id="2126942"/>
    <lineage>
        <taxon>Eukaryota</taxon>
        <taxon>Fungi</taxon>
        <taxon>Dikarya</taxon>
        <taxon>Basidiomycota</taxon>
        <taxon>Agaricomycotina</taxon>
        <taxon>Agaricomycetes</taxon>
        <taxon>Polyporales</taxon>
        <taxon>Fomitopsis</taxon>
    </lineage>
</organism>
<dbReference type="GO" id="GO:0020037">
    <property type="term" value="F:heme binding"/>
    <property type="evidence" value="ECO:0007669"/>
    <property type="project" value="InterPro"/>
</dbReference>
<keyword evidence="4 9" id="KW-0349">Heme</keyword>
<dbReference type="Pfam" id="PF00067">
    <property type="entry name" value="p450"/>
    <property type="match status" value="1"/>
</dbReference>
<keyword evidence="11" id="KW-1185">Reference proteome</keyword>
<dbReference type="Gene3D" id="1.10.630.10">
    <property type="entry name" value="Cytochrome P450"/>
    <property type="match status" value="1"/>
</dbReference>
<evidence type="ECO:0008006" key="12">
    <source>
        <dbReference type="Google" id="ProtNLM"/>
    </source>
</evidence>
<dbReference type="PANTHER" id="PTHR24305:SF166">
    <property type="entry name" value="CYTOCHROME P450 12A4, MITOCHONDRIAL-RELATED"/>
    <property type="match status" value="1"/>
</dbReference>
<evidence type="ECO:0000256" key="8">
    <source>
        <dbReference type="ARBA" id="ARBA00023033"/>
    </source>
</evidence>
<evidence type="ECO:0000256" key="4">
    <source>
        <dbReference type="ARBA" id="ARBA00022617"/>
    </source>
</evidence>